<feature type="domain" description="Indole-3-glycerol phosphate synthase" evidence="10">
    <location>
        <begin position="5"/>
        <end position="251"/>
    </location>
</feature>
<dbReference type="HAMAP" id="MF_00134_A">
    <property type="entry name" value="IGPS_A"/>
    <property type="match status" value="1"/>
</dbReference>
<dbReference type="HAMAP" id="MF_00134_B">
    <property type="entry name" value="IGPS_B"/>
    <property type="match status" value="1"/>
</dbReference>
<comment type="catalytic activity">
    <reaction evidence="1 9">
        <text>1-(2-carboxyphenylamino)-1-deoxy-D-ribulose 5-phosphate + H(+) = (1S,2R)-1-C-(indol-3-yl)glycerol 3-phosphate + CO2 + H2O</text>
        <dbReference type="Rhea" id="RHEA:23476"/>
        <dbReference type="ChEBI" id="CHEBI:15377"/>
        <dbReference type="ChEBI" id="CHEBI:15378"/>
        <dbReference type="ChEBI" id="CHEBI:16526"/>
        <dbReference type="ChEBI" id="CHEBI:58613"/>
        <dbReference type="ChEBI" id="CHEBI:58866"/>
        <dbReference type="EC" id="4.1.1.48"/>
    </reaction>
</comment>
<sequence>MTILDEILEEKKRRLRTLRDELPACPAIRHPRPRLADMFSEQDGLTVIAEVKRASPSKGWINGAVNPAEQAAAYERAGAACISVLTEEAYFKGSYEDLAAVAETVRIPVLCKDFIIDELQIDRALQAGASVILLIAAALPGDRLPELYSYASGCGLDVLVEVHDAGEMDRALVIGAPFIGINNRDLKTFRVDLCRTEELAALAGNRQGGFLISESGISTVEEAARAARAGAAGLLIGEALMRSGDPGEQIAAFRRIRKEEVPQ</sequence>
<dbReference type="PANTHER" id="PTHR22854">
    <property type="entry name" value="TRYPTOPHAN BIOSYNTHESIS PROTEIN"/>
    <property type="match status" value="1"/>
</dbReference>
<keyword evidence="5 9" id="KW-0210">Decarboxylase</keyword>
<keyword evidence="7 9" id="KW-0057">Aromatic amino acid biosynthesis</keyword>
<dbReference type="FunFam" id="3.20.20.70:FF:000024">
    <property type="entry name" value="Indole-3-glycerol phosphate synthase"/>
    <property type="match status" value="1"/>
</dbReference>
<dbReference type="InterPro" id="IPR013785">
    <property type="entry name" value="Aldolase_TIM"/>
</dbReference>
<dbReference type="EMBL" id="FTPL01000003">
    <property type="protein sequence ID" value="SIT87175.1"/>
    <property type="molecule type" value="Genomic_DNA"/>
</dbReference>
<dbReference type="EC" id="4.1.1.48" evidence="9"/>
<evidence type="ECO:0000256" key="9">
    <source>
        <dbReference type="HAMAP-Rule" id="MF_00134"/>
    </source>
</evidence>
<keyword evidence="12" id="KW-1185">Reference proteome</keyword>
<organism evidence="11 12">
    <name type="scientific">Edaphobacillus lindanitolerans</name>
    <dbReference type="NCBI Taxonomy" id="550447"/>
    <lineage>
        <taxon>Bacteria</taxon>
        <taxon>Bacillati</taxon>
        <taxon>Bacillota</taxon>
        <taxon>Bacilli</taxon>
        <taxon>Bacillales</taxon>
        <taxon>Bacillaceae</taxon>
        <taxon>Edaphobacillus</taxon>
    </lineage>
</organism>
<gene>
    <name evidence="9" type="primary">trpC</name>
    <name evidence="11" type="ORF">SAMN05428946_1980</name>
</gene>
<evidence type="ECO:0000313" key="11">
    <source>
        <dbReference type="EMBL" id="SIT87175.1"/>
    </source>
</evidence>
<dbReference type="InterPro" id="IPR001468">
    <property type="entry name" value="Indole-3-GlycerolPSynthase_CS"/>
</dbReference>
<dbReference type="InterPro" id="IPR011060">
    <property type="entry name" value="RibuloseP-bd_barrel"/>
</dbReference>
<dbReference type="CDD" id="cd00331">
    <property type="entry name" value="IGPS"/>
    <property type="match status" value="1"/>
</dbReference>
<dbReference type="GO" id="GO:0000162">
    <property type="term" value="P:L-tryptophan biosynthetic process"/>
    <property type="evidence" value="ECO:0007669"/>
    <property type="project" value="UniProtKB-UniRule"/>
</dbReference>
<evidence type="ECO:0000313" key="12">
    <source>
        <dbReference type="Proteomes" id="UP000187550"/>
    </source>
</evidence>
<evidence type="ECO:0000256" key="7">
    <source>
        <dbReference type="ARBA" id="ARBA00023141"/>
    </source>
</evidence>
<comment type="pathway">
    <text evidence="2 9">Amino-acid biosynthesis; L-tryptophan biosynthesis; L-tryptophan from chorismate: step 4/5.</text>
</comment>
<dbReference type="InterPro" id="IPR013798">
    <property type="entry name" value="Indole-3-glycerol_P_synth_dom"/>
</dbReference>
<evidence type="ECO:0000256" key="3">
    <source>
        <dbReference type="ARBA" id="ARBA00008737"/>
    </source>
</evidence>
<proteinExistence type="inferred from homology"/>
<keyword evidence="6 9" id="KW-0822">Tryptophan biosynthesis</keyword>
<dbReference type="PANTHER" id="PTHR22854:SF2">
    <property type="entry name" value="INDOLE-3-GLYCEROL-PHOSPHATE SYNTHASE"/>
    <property type="match status" value="1"/>
</dbReference>
<evidence type="ECO:0000256" key="2">
    <source>
        <dbReference type="ARBA" id="ARBA00004696"/>
    </source>
</evidence>
<dbReference type="OrthoDB" id="9804217at2"/>
<evidence type="ECO:0000256" key="8">
    <source>
        <dbReference type="ARBA" id="ARBA00023239"/>
    </source>
</evidence>
<dbReference type="RefSeq" id="WP_076758597.1">
    <property type="nucleotide sequence ID" value="NZ_FTPL01000003.1"/>
</dbReference>
<dbReference type="Proteomes" id="UP000187550">
    <property type="component" value="Unassembled WGS sequence"/>
</dbReference>
<dbReference type="UniPathway" id="UPA00035">
    <property type="reaction ID" value="UER00043"/>
</dbReference>
<dbReference type="PROSITE" id="PS00614">
    <property type="entry name" value="IGPS"/>
    <property type="match status" value="1"/>
</dbReference>
<reference evidence="12" key="1">
    <citation type="submission" date="2017-01" db="EMBL/GenBank/DDBJ databases">
        <authorList>
            <person name="Varghese N."/>
            <person name="Submissions S."/>
        </authorList>
    </citation>
    <scope>NUCLEOTIDE SEQUENCE [LARGE SCALE GENOMIC DNA]</scope>
    <source>
        <strain evidence="12">MNA4</strain>
    </source>
</reference>
<dbReference type="SUPFAM" id="SSF51366">
    <property type="entry name" value="Ribulose-phoshate binding barrel"/>
    <property type="match status" value="1"/>
</dbReference>
<evidence type="ECO:0000256" key="6">
    <source>
        <dbReference type="ARBA" id="ARBA00022822"/>
    </source>
</evidence>
<evidence type="ECO:0000259" key="10">
    <source>
        <dbReference type="Pfam" id="PF00218"/>
    </source>
</evidence>
<dbReference type="GO" id="GO:0004425">
    <property type="term" value="F:indole-3-glycerol-phosphate synthase activity"/>
    <property type="evidence" value="ECO:0007669"/>
    <property type="project" value="UniProtKB-UniRule"/>
</dbReference>
<dbReference type="AlphaFoldDB" id="A0A1U7PR98"/>
<dbReference type="GO" id="GO:0004640">
    <property type="term" value="F:phosphoribosylanthranilate isomerase activity"/>
    <property type="evidence" value="ECO:0007669"/>
    <property type="project" value="TreeGrafter"/>
</dbReference>
<evidence type="ECO:0000256" key="1">
    <source>
        <dbReference type="ARBA" id="ARBA00001633"/>
    </source>
</evidence>
<accession>A0A1U7PR98</accession>
<dbReference type="NCBIfam" id="NF001377">
    <property type="entry name" value="PRK00278.2-4"/>
    <property type="match status" value="1"/>
</dbReference>
<protein>
    <recommendedName>
        <fullName evidence="9">Indole-3-glycerol phosphate synthase</fullName>
        <shortName evidence="9">IGPS</shortName>
        <ecNumber evidence="9">4.1.1.48</ecNumber>
    </recommendedName>
</protein>
<dbReference type="STRING" id="550447.SAMN05428946_1980"/>
<name>A0A1U7PR98_9BACI</name>
<dbReference type="InterPro" id="IPR045186">
    <property type="entry name" value="Indole-3-glycerol_P_synth"/>
</dbReference>
<evidence type="ECO:0000256" key="4">
    <source>
        <dbReference type="ARBA" id="ARBA00022605"/>
    </source>
</evidence>
<dbReference type="Pfam" id="PF00218">
    <property type="entry name" value="IGPS"/>
    <property type="match status" value="1"/>
</dbReference>
<dbReference type="Gene3D" id="3.20.20.70">
    <property type="entry name" value="Aldolase class I"/>
    <property type="match status" value="1"/>
</dbReference>
<evidence type="ECO:0000256" key="5">
    <source>
        <dbReference type="ARBA" id="ARBA00022793"/>
    </source>
</evidence>
<keyword evidence="8 9" id="KW-0456">Lyase</keyword>
<comment type="similarity">
    <text evidence="3 9">Belongs to the TrpC family.</text>
</comment>
<keyword evidence="4 9" id="KW-0028">Amino-acid biosynthesis</keyword>